<dbReference type="UniPathway" id="UPA00988"/>
<reference evidence="9 10" key="1">
    <citation type="submission" date="2016-04" db="EMBL/GenBank/DDBJ databases">
        <title>Evolutionary innovation and constraint leading to complex multicellularity in the Ascomycota.</title>
        <authorList>
            <person name="Cisse O."/>
            <person name="Nguyen A."/>
            <person name="Hewitt D.A."/>
            <person name="Jedd G."/>
            <person name="Stajich J.E."/>
        </authorList>
    </citation>
    <scope>NUCLEOTIDE SEQUENCE [LARGE SCALE GENOMIC DNA]</scope>
    <source>
        <strain evidence="9 10">DAH-3</strain>
    </source>
</reference>
<keyword evidence="7" id="KW-0819">tRNA processing</keyword>
<dbReference type="AlphaFoldDB" id="A0A1U7LHY2"/>
<evidence type="ECO:0000256" key="5">
    <source>
        <dbReference type="ARBA" id="ARBA00020264"/>
    </source>
</evidence>
<dbReference type="OrthoDB" id="166907at2759"/>
<evidence type="ECO:0000256" key="4">
    <source>
        <dbReference type="ARBA" id="ARBA00009567"/>
    </source>
</evidence>
<dbReference type="InterPro" id="IPR019519">
    <property type="entry name" value="Elp5"/>
</dbReference>
<protein>
    <recommendedName>
        <fullName evidence="5">Elongator complex protein 5</fullName>
    </recommendedName>
</protein>
<evidence type="ECO:0000256" key="7">
    <source>
        <dbReference type="ARBA" id="ARBA00022694"/>
    </source>
</evidence>
<dbReference type="STRING" id="1198029.A0A1U7LHY2"/>
<dbReference type="GO" id="GO:0000049">
    <property type="term" value="F:tRNA binding"/>
    <property type="evidence" value="ECO:0007669"/>
    <property type="project" value="TreeGrafter"/>
</dbReference>
<comment type="pathway">
    <text evidence="3">tRNA modification; 5-methoxycarbonylmethyl-2-thiouridine-tRNA biosynthesis.</text>
</comment>
<keyword evidence="6" id="KW-0963">Cytoplasm</keyword>
<comment type="similarity">
    <text evidence="4">Belongs to the ELP5 family.</text>
</comment>
<name>A0A1U7LHY2_NEOID</name>
<sequence>MSVQHHSSLIETLLNFKNPSPLVSIFDTIAQSGIPVLYEFQKRAKNAGFQVVHIETTGSKRKTDIPDVVIRNRVPEDIVSEIKKSFTNDGKKFIITISSYTRILLEDSSILTSFLSRLLKLRRRCFADNVLIFEALSVVLIYHLDVNIARPPYSPPADRELSILSTSIIHTESYIHYQQELFAKSRAEISIIEIERDVEGIVVPKGSNGLKCIVTLEQRRKSGRGVSEKYIFEKSVFQKLKVERIEIPTKEQDWETVTTFNLTLNEEQKKAKESVTLPHFKAQETSSELGVIYYDPDSADDFDEEDPDEDLFL</sequence>
<dbReference type="EMBL" id="LXFE01003563">
    <property type="protein sequence ID" value="OLL22266.1"/>
    <property type="molecule type" value="Genomic_DNA"/>
</dbReference>
<evidence type="ECO:0000313" key="10">
    <source>
        <dbReference type="Proteomes" id="UP000186594"/>
    </source>
</evidence>
<dbReference type="Gene3D" id="3.40.50.300">
    <property type="entry name" value="P-loop containing nucleotide triphosphate hydrolases"/>
    <property type="match status" value="1"/>
</dbReference>
<evidence type="ECO:0000256" key="8">
    <source>
        <dbReference type="ARBA" id="ARBA00023242"/>
    </source>
</evidence>
<proteinExistence type="inferred from homology"/>
<dbReference type="PANTHER" id="PTHR15641:SF1">
    <property type="entry name" value="ELONGATOR COMPLEX PROTEIN 5"/>
    <property type="match status" value="1"/>
</dbReference>
<keyword evidence="8" id="KW-0539">Nucleus</keyword>
<dbReference type="OMA" id="WEPESTF"/>
<accession>A0A1U7LHY2</accession>
<gene>
    <name evidence="9" type="ORF">NEOLI_003007</name>
</gene>
<comment type="subcellular location">
    <subcellularLocation>
        <location evidence="2">Cytoplasm</location>
    </subcellularLocation>
    <subcellularLocation>
        <location evidence="1">Nucleus</location>
    </subcellularLocation>
</comment>
<comment type="caution">
    <text evidence="9">The sequence shown here is derived from an EMBL/GenBank/DDBJ whole genome shotgun (WGS) entry which is preliminary data.</text>
</comment>
<organism evidence="9 10">
    <name type="scientific">Neolecta irregularis (strain DAH-3)</name>
    <dbReference type="NCBI Taxonomy" id="1198029"/>
    <lineage>
        <taxon>Eukaryota</taxon>
        <taxon>Fungi</taxon>
        <taxon>Dikarya</taxon>
        <taxon>Ascomycota</taxon>
        <taxon>Taphrinomycotina</taxon>
        <taxon>Neolectales</taxon>
        <taxon>Neolectaceae</taxon>
        <taxon>Neolecta</taxon>
    </lineage>
</organism>
<dbReference type="Proteomes" id="UP000186594">
    <property type="component" value="Unassembled WGS sequence"/>
</dbReference>
<dbReference type="GO" id="GO:0005829">
    <property type="term" value="C:cytosol"/>
    <property type="evidence" value="ECO:0007669"/>
    <property type="project" value="TreeGrafter"/>
</dbReference>
<evidence type="ECO:0000256" key="2">
    <source>
        <dbReference type="ARBA" id="ARBA00004496"/>
    </source>
</evidence>
<dbReference type="InterPro" id="IPR027417">
    <property type="entry name" value="P-loop_NTPase"/>
</dbReference>
<evidence type="ECO:0000256" key="6">
    <source>
        <dbReference type="ARBA" id="ARBA00022490"/>
    </source>
</evidence>
<dbReference type="GO" id="GO:0002098">
    <property type="term" value="P:tRNA wobble uridine modification"/>
    <property type="evidence" value="ECO:0007669"/>
    <property type="project" value="InterPro"/>
</dbReference>
<evidence type="ECO:0000256" key="1">
    <source>
        <dbReference type="ARBA" id="ARBA00004123"/>
    </source>
</evidence>
<dbReference type="GO" id="GO:0033588">
    <property type="term" value="C:elongator holoenzyme complex"/>
    <property type="evidence" value="ECO:0007669"/>
    <property type="project" value="InterPro"/>
</dbReference>
<dbReference type="PANTHER" id="PTHR15641">
    <property type="entry name" value="ELONGATOR COMPLEX PROTEIN 5"/>
    <property type="match status" value="1"/>
</dbReference>
<dbReference type="GO" id="GO:0005634">
    <property type="term" value="C:nucleus"/>
    <property type="evidence" value="ECO:0007669"/>
    <property type="project" value="UniProtKB-SubCell"/>
</dbReference>
<dbReference type="Pfam" id="PF10483">
    <property type="entry name" value="Elong_Iki1"/>
    <property type="match status" value="1"/>
</dbReference>
<dbReference type="CDD" id="cd19496">
    <property type="entry name" value="Elp5"/>
    <property type="match status" value="1"/>
</dbReference>
<evidence type="ECO:0000313" key="9">
    <source>
        <dbReference type="EMBL" id="OLL22266.1"/>
    </source>
</evidence>
<evidence type="ECO:0000256" key="3">
    <source>
        <dbReference type="ARBA" id="ARBA00005043"/>
    </source>
</evidence>
<keyword evidence="10" id="KW-1185">Reference proteome</keyword>